<dbReference type="OMA" id="ILEIGMT"/>
<dbReference type="GO" id="GO:0018484">
    <property type="term" value="F:4-hydroxybenzaldehyde dehydrogenase (NAD+) activity"/>
    <property type="evidence" value="ECO:0007669"/>
    <property type="project" value="EnsemblFungi"/>
</dbReference>
<feature type="domain" description="Aldehyde dehydrogenase" evidence="9">
    <location>
        <begin position="19"/>
        <end position="449"/>
    </location>
</feature>
<keyword evidence="11" id="KW-1185">Reference proteome</keyword>
<dbReference type="InterPro" id="IPR012394">
    <property type="entry name" value="Aldehyde_DH_NAD(P)"/>
</dbReference>
<dbReference type="STRING" id="1229662.W3X5T4"/>
<evidence type="ECO:0000313" key="11">
    <source>
        <dbReference type="Proteomes" id="UP000030651"/>
    </source>
</evidence>
<evidence type="ECO:0000256" key="5">
    <source>
        <dbReference type="PIRNR" id="PIRNR036492"/>
    </source>
</evidence>
<dbReference type="InterPro" id="IPR015590">
    <property type="entry name" value="Aldehyde_DH_dom"/>
</dbReference>
<dbReference type="PIRSF" id="PIRSF036492">
    <property type="entry name" value="ALDH"/>
    <property type="match status" value="1"/>
</dbReference>
<dbReference type="GO" id="GO:0047770">
    <property type="term" value="F:carboxylate reductase activity"/>
    <property type="evidence" value="ECO:0007669"/>
    <property type="project" value="EnsemblFungi"/>
</dbReference>
<dbReference type="GO" id="GO:0006744">
    <property type="term" value="P:ubiquinone biosynthetic process"/>
    <property type="evidence" value="ECO:0007669"/>
    <property type="project" value="EnsemblFungi"/>
</dbReference>
<feature type="active site" evidence="6 7">
    <location>
        <position position="229"/>
    </location>
</feature>
<name>W3X5T4_PESFW</name>
<dbReference type="SUPFAM" id="SSF53720">
    <property type="entry name" value="ALDH-like"/>
    <property type="match status" value="1"/>
</dbReference>
<protein>
    <recommendedName>
        <fullName evidence="5">Aldehyde dehydrogenase</fullName>
    </recommendedName>
</protein>
<evidence type="ECO:0000256" key="8">
    <source>
        <dbReference type="RuleBase" id="RU003345"/>
    </source>
</evidence>
<dbReference type="KEGG" id="pfy:PFICI_06386"/>
<dbReference type="GO" id="GO:0046185">
    <property type="term" value="P:aldehyde catabolic process"/>
    <property type="evidence" value="ECO:0007669"/>
    <property type="project" value="EnsemblFungi"/>
</dbReference>
<dbReference type="FunCoup" id="W3X5T4">
    <property type="interactions" value="494"/>
</dbReference>
<keyword evidence="2" id="KW-0125">Carotenoid biosynthesis</keyword>
<keyword evidence="3 5" id="KW-0560">Oxidoreductase</keyword>
<dbReference type="CDD" id="cd07135">
    <property type="entry name" value="ALDH_F14-YMR110C"/>
    <property type="match status" value="1"/>
</dbReference>
<dbReference type="Pfam" id="PF00171">
    <property type="entry name" value="Aldedh"/>
    <property type="match status" value="1"/>
</dbReference>
<sequence>MAHKTTHNIKLAPFEDTPLEQIPQFASTLRSTFRSQKTKDVEYRLVQLRKLYWGLTDLTPKLLEALKQDLNKPEHDSQISEVGWAIQDTMFAIKNLKKWAQDETNVDVPFHMKIIKPRIHKEPLGAVLIIGTYNFPVNLTVCPLIGAIAAGCPAVVKPSEGAPATAVVLQELIETYLDPAAYKVVNGGVPETTALLNEKWAKIFYTGGVNVAKIISKKAAETLTPVVLELGGKNPAFISKYADLTLAARRLLWGKVQNAGQICMSANYIHIDREVLDDFIRVLTAVHNEFFPNGAQASPDFARIINHQHFDRIKGMLDNTKGKIVLGGQTDREDLFIAPTMVLVDSINDSMVQEESFGPIWAILPYDSVDSAIDIVNEVDPTPLSLQTFGKFEENNKILNSVTSGGASFNDAYMHGAVPTLPFGGVGTSGQGAYRGKNSFDTFTHFRTVTETPGWADKLMAVRYPPYVPAELAQYLWLNGSKPDFDRNGKQITGIGYYLWLVFGLGGPSAKGALFRWLLVLTGGYVYVKRLNLRRLLLGSN</sequence>
<dbReference type="FunFam" id="3.40.309.10:FF:000025">
    <property type="entry name" value="Aldehyde dehydrogenase"/>
    <property type="match status" value="1"/>
</dbReference>
<evidence type="ECO:0000256" key="2">
    <source>
        <dbReference type="ARBA" id="ARBA00022746"/>
    </source>
</evidence>
<dbReference type="FunFam" id="3.40.605.10:FF:000004">
    <property type="entry name" value="Aldehyde dehydrogenase"/>
    <property type="match status" value="1"/>
</dbReference>
<evidence type="ECO:0000256" key="3">
    <source>
        <dbReference type="ARBA" id="ARBA00023002"/>
    </source>
</evidence>
<dbReference type="AlphaFoldDB" id="W3X5T4"/>
<dbReference type="InterPro" id="IPR016163">
    <property type="entry name" value="Ald_DH_C"/>
</dbReference>
<gene>
    <name evidence="10" type="ORF">PFICI_06386</name>
</gene>
<dbReference type="PROSITE" id="PS00687">
    <property type="entry name" value="ALDEHYDE_DEHYDR_GLU"/>
    <property type="match status" value="1"/>
</dbReference>
<accession>W3X5T4</accession>
<organism evidence="10 11">
    <name type="scientific">Pestalotiopsis fici (strain W106-1 / CGMCC3.15140)</name>
    <dbReference type="NCBI Taxonomy" id="1229662"/>
    <lineage>
        <taxon>Eukaryota</taxon>
        <taxon>Fungi</taxon>
        <taxon>Dikarya</taxon>
        <taxon>Ascomycota</taxon>
        <taxon>Pezizomycotina</taxon>
        <taxon>Sordariomycetes</taxon>
        <taxon>Xylariomycetidae</taxon>
        <taxon>Amphisphaeriales</taxon>
        <taxon>Sporocadaceae</taxon>
        <taxon>Pestalotiopsis</taxon>
    </lineage>
</organism>
<dbReference type="GO" id="GO:0005811">
    <property type="term" value="C:lipid droplet"/>
    <property type="evidence" value="ECO:0007669"/>
    <property type="project" value="EnsemblFungi"/>
</dbReference>
<dbReference type="Gene3D" id="3.40.309.10">
    <property type="entry name" value="Aldehyde Dehydrogenase, Chain A, domain 2"/>
    <property type="match status" value="1"/>
</dbReference>
<dbReference type="eggNOG" id="KOG2456">
    <property type="taxonomic scope" value="Eukaryota"/>
</dbReference>
<dbReference type="Gene3D" id="3.40.605.10">
    <property type="entry name" value="Aldehyde Dehydrogenase, Chain A, domain 1"/>
    <property type="match status" value="1"/>
</dbReference>
<dbReference type="GeneID" id="19271399"/>
<dbReference type="InterPro" id="IPR016162">
    <property type="entry name" value="Ald_DH_N"/>
</dbReference>
<evidence type="ECO:0000256" key="1">
    <source>
        <dbReference type="ARBA" id="ARBA00009986"/>
    </source>
</evidence>
<evidence type="ECO:0000256" key="6">
    <source>
        <dbReference type="PIRSR" id="PIRSR036492-1"/>
    </source>
</evidence>
<proteinExistence type="inferred from homology"/>
<comment type="similarity">
    <text evidence="1 5 8">Belongs to the aldehyde dehydrogenase family.</text>
</comment>
<evidence type="ECO:0000256" key="7">
    <source>
        <dbReference type="PROSITE-ProRule" id="PRU10007"/>
    </source>
</evidence>
<dbReference type="RefSeq" id="XP_007833158.1">
    <property type="nucleotide sequence ID" value="XM_007834967.1"/>
</dbReference>
<evidence type="ECO:0000259" key="9">
    <source>
        <dbReference type="Pfam" id="PF00171"/>
    </source>
</evidence>
<dbReference type="OrthoDB" id="440325at2759"/>
<dbReference type="PANTHER" id="PTHR43570:SF11">
    <property type="entry name" value="ALDEHYDE DEHYDROGENASE"/>
    <property type="match status" value="1"/>
</dbReference>
<dbReference type="HOGENOM" id="CLU_005391_3_1_1"/>
<dbReference type="InterPro" id="IPR029510">
    <property type="entry name" value="Ald_DH_CS_GLU"/>
</dbReference>
<dbReference type="PANTHER" id="PTHR43570">
    <property type="entry name" value="ALDEHYDE DEHYDROGENASE"/>
    <property type="match status" value="1"/>
</dbReference>
<dbReference type="EMBL" id="KI912112">
    <property type="protein sequence ID" value="ETS81384.1"/>
    <property type="molecule type" value="Genomic_DNA"/>
</dbReference>
<dbReference type="Proteomes" id="UP000030651">
    <property type="component" value="Unassembled WGS sequence"/>
</dbReference>
<evidence type="ECO:0000256" key="4">
    <source>
        <dbReference type="ARBA" id="ARBA00023027"/>
    </source>
</evidence>
<reference evidence="11" key="1">
    <citation type="journal article" date="2015" name="BMC Genomics">
        <title>Genomic and transcriptomic analysis of the endophytic fungus Pestalotiopsis fici reveals its lifestyle and high potential for synthesis of natural products.</title>
        <authorList>
            <person name="Wang X."/>
            <person name="Zhang X."/>
            <person name="Liu L."/>
            <person name="Xiang M."/>
            <person name="Wang W."/>
            <person name="Sun X."/>
            <person name="Che Y."/>
            <person name="Guo L."/>
            <person name="Liu G."/>
            <person name="Guo L."/>
            <person name="Wang C."/>
            <person name="Yin W.B."/>
            <person name="Stadler M."/>
            <person name="Zhang X."/>
            <person name="Liu X."/>
        </authorList>
    </citation>
    <scope>NUCLEOTIDE SEQUENCE [LARGE SCALE GENOMIC DNA]</scope>
    <source>
        <strain evidence="11">W106-1 / CGMCC3.15140</strain>
    </source>
</reference>
<dbReference type="GO" id="GO:0006665">
    <property type="term" value="P:sphingolipid metabolic process"/>
    <property type="evidence" value="ECO:0007669"/>
    <property type="project" value="EnsemblFungi"/>
</dbReference>
<dbReference type="InterPro" id="IPR016161">
    <property type="entry name" value="Ald_DH/histidinol_DH"/>
</dbReference>
<keyword evidence="4" id="KW-0520">NAD</keyword>
<dbReference type="InParanoid" id="W3X5T4"/>
<feature type="active site" evidence="6">
    <location>
        <position position="263"/>
    </location>
</feature>
<dbReference type="GO" id="GO:0016117">
    <property type="term" value="P:carotenoid biosynthetic process"/>
    <property type="evidence" value="ECO:0007669"/>
    <property type="project" value="UniProtKB-KW"/>
</dbReference>
<dbReference type="GO" id="GO:0005741">
    <property type="term" value="C:mitochondrial outer membrane"/>
    <property type="evidence" value="ECO:0007669"/>
    <property type="project" value="EnsemblFungi"/>
</dbReference>
<evidence type="ECO:0000313" key="10">
    <source>
        <dbReference type="EMBL" id="ETS81384.1"/>
    </source>
</evidence>